<comment type="caution">
    <text evidence="2">The sequence shown here is derived from an EMBL/GenBank/DDBJ whole genome shotgun (WGS) entry which is preliminary data.</text>
</comment>
<dbReference type="Proteomes" id="UP000265515">
    <property type="component" value="Unassembled WGS sequence"/>
</dbReference>
<sequence length="352" mass="38477">MLAWRANGLSLVGRTPREQEPLTSKRRKSAARGEQSFCAPVERQSNGIGYLQVPTEDTDHPSRSRFNGPRGGDRTRAAAEVRCRSNNNSVYTQVPTCDRDRETDASSVRSTRADRDRDSEDEDSSSSSPEHSEWGDVSDGVGIAAEDGEGTAGEVSYSPDDGRISRSGRCSSRTLGSVVESPTSSPTSGSDGTVTEETESYADYEVGTRTEEGPAEAREEEEEKIGSLQSLSDLYEKGDLNVICTRRQNLLVKAHEGNSTALIHFVYITAARRIPAAPRSADYLRTKVAEIPESDRASRDYQLLEAKYGRSWVEPRVSGVDYVPFKGLFRAVDGTLKVLRSVVAGPLVGFRN</sequence>
<organism evidence="2 3">
    <name type="scientific">Chara braunii</name>
    <name type="common">Braun's stonewort</name>
    <dbReference type="NCBI Taxonomy" id="69332"/>
    <lineage>
        <taxon>Eukaryota</taxon>
        <taxon>Viridiplantae</taxon>
        <taxon>Streptophyta</taxon>
        <taxon>Charophyceae</taxon>
        <taxon>Charales</taxon>
        <taxon>Characeae</taxon>
        <taxon>Chara</taxon>
    </lineage>
</organism>
<evidence type="ECO:0000256" key="1">
    <source>
        <dbReference type="SAM" id="MobiDB-lite"/>
    </source>
</evidence>
<protein>
    <submittedName>
        <fullName evidence="2">Uncharacterized protein</fullName>
    </submittedName>
</protein>
<accession>A0A388K7I4</accession>
<reference evidence="2 3" key="1">
    <citation type="journal article" date="2018" name="Cell">
        <title>The Chara Genome: Secondary Complexity and Implications for Plant Terrestrialization.</title>
        <authorList>
            <person name="Nishiyama T."/>
            <person name="Sakayama H."/>
            <person name="Vries J.D."/>
            <person name="Buschmann H."/>
            <person name="Saint-Marcoux D."/>
            <person name="Ullrich K.K."/>
            <person name="Haas F.B."/>
            <person name="Vanderstraeten L."/>
            <person name="Becker D."/>
            <person name="Lang D."/>
            <person name="Vosolsobe S."/>
            <person name="Rombauts S."/>
            <person name="Wilhelmsson P.K.I."/>
            <person name="Janitza P."/>
            <person name="Kern R."/>
            <person name="Heyl A."/>
            <person name="Rumpler F."/>
            <person name="Villalobos L.I.A.C."/>
            <person name="Clay J.M."/>
            <person name="Skokan R."/>
            <person name="Toyoda A."/>
            <person name="Suzuki Y."/>
            <person name="Kagoshima H."/>
            <person name="Schijlen E."/>
            <person name="Tajeshwar N."/>
            <person name="Catarino B."/>
            <person name="Hetherington A.J."/>
            <person name="Saltykova A."/>
            <person name="Bonnot C."/>
            <person name="Breuninger H."/>
            <person name="Symeonidi A."/>
            <person name="Radhakrishnan G.V."/>
            <person name="Van Nieuwerburgh F."/>
            <person name="Deforce D."/>
            <person name="Chang C."/>
            <person name="Karol K.G."/>
            <person name="Hedrich R."/>
            <person name="Ulvskov P."/>
            <person name="Glockner G."/>
            <person name="Delwiche C.F."/>
            <person name="Petrasek J."/>
            <person name="Van de Peer Y."/>
            <person name="Friml J."/>
            <person name="Beilby M."/>
            <person name="Dolan L."/>
            <person name="Kohara Y."/>
            <person name="Sugano S."/>
            <person name="Fujiyama A."/>
            <person name="Delaux P.-M."/>
            <person name="Quint M."/>
            <person name="TheiBen G."/>
            <person name="Hagemann M."/>
            <person name="Harholt J."/>
            <person name="Dunand C."/>
            <person name="Zachgo S."/>
            <person name="Langdale J."/>
            <person name="Maumus F."/>
            <person name="Straeten D.V.D."/>
            <person name="Gould S.B."/>
            <person name="Rensing S.A."/>
        </authorList>
    </citation>
    <scope>NUCLEOTIDE SEQUENCE [LARGE SCALE GENOMIC DNA]</scope>
    <source>
        <strain evidence="2 3">S276</strain>
    </source>
</reference>
<dbReference type="EMBL" id="BFEA01000068">
    <property type="protein sequence ID" value="GBG66014.1"/>
    <property type="molecule type" value="Genomic_DNA"/>
</dbReference>
<keyword evidence="3" id="KW-1185">Reference proteome</keyword>
<gene>
    <name evidence="2" type="ORF">CBR_g54994</name>
</gene>
<dbReference type="AlphaFoldDB" id="A0A388K7I4"/>
<feature type="region of interest" description="Disordered" evidence="1">
    <location>
        <begin position="1"/>
        <end position="230"/>
    </location>
</feature>
<dbReference type="Gramene" id="GBG66014">
    <property type="protein sequence ID" value="GBG66014"/>
    <property type="gene ID" value="CBR_g54994"/>
</dbReference>
<feature type="compositionally biased region" description="Basic and acidic residues" evidence="1">
    <location>
        <begin position="71"/>
        <end position="83"/>
    </location>
</feature>
<proteinExistence type="predicted"/>
<feature type="compositionally biased region" description="Low complexity" evidence="1">
    <location>
        <begin position="165"/>
        <end position="193"/>
    </location>
</feature>
<evidence type="ECO:0000313" key="2">
    <source>
        <dbReference type="EMBL" id="GBG66014.1"/>
    </source>
</evidence>
<feature type="compositionally biased region" description="Basic and acidic residues" evidence="1">
    <location>
        <begin position="206"/>
        <end position="217"/>
    </location>
</feature>
<feature type="compositionally biased region" description="Polar residues" evidence="1">
    <location>
        <begin position="84"/>
        <end position="95"/>
    </location>
</feature>
<evidence type="ECO:0000313" key="3">
    <source>
        <dbReference type="Proteomes" id="UP000265515"/>
    </source>
</evidence>
<name>A0A388K7I4_CHABU</name>